<dbReference type="KEGG" id="mdr:MDOR_11490"/>
<evidence type="ECO:0000256" key="5">
    <source>
        <dbReference type="ARBA" id="ARBA00023136"/>
    </source>
</evidence>
<reference evidence="8" key="3">
    <citation type="submission" date="2020-02" db="EMBL/GenBank/DDBJ databases">
        <authorList>
            <person name="Matsumoto Y."/>
            <person name="Motooka D."/>
            <person name="Nakamura S."/>
        </authorList>
    </citation>
    <scope>NUCLEOTIDE SEQUENCE</scope>
    <source>
        <strain evidence="8">JCM 12405</strain>
    </source>
</reference>
<dbReference type="AlphaFoldDB" id="A0A1X1TDJ2"/>
<dbReference type="Pfam" id="PF07690">
    <property type="entry name" value="MFS_1"/>
    <property type="match status" value="1"/>
</dbReference>
<dbReference type="SUPFAM" id="SSF103473">
    <property type="entry name" value="MFS general substrate transporter"/>
    <property type="match status" value="1"/>
</dbReference>
<feature type="transmembrane region" description="Helical" evidence="6">
    <location>
        <begin position="361"/>
        <end position="379"/>
    </location>
</feature>
<feature type="transmembrane region" description="Helical" evidence="6">
    <location>
        <begin position="385"/>
        <end position="402"/>
    </location>
</feature>
<feature type="transmembrane region" description="Helical" evidence="6">
    <location>
        <begin position="228"/>
        <end position="251"/>
    </location>
</feature>
<feature type="transmembrane region" description="Helical" evidence="6">
    <location>
        <begin position="50"/>
        <end position="70"/>
    </location>
</feature>
<keyword evidence="2" id="KW-1003">Cell membrane</keyword>
<dbReference type="GO" id="GO:0022857">
    <property type="term" value="F:transmembrane transporter activity"/>
    <property type="evidence" value="ECO:0007669"/>
    <property type="project" value="InterPro"/>
</dbReference>
<evidence type="ECO:0000313" key="11">
    <source>
        <dbReference type="Proteomes" id="UP000467201"/>
    </source>
</evidence>
<dbReference type="EMBL" id="LQOS01000021">
    <property type="protein sequence ID" value="ORV42616.1"/>
    <property type="molecule type" value="Genomic_DNA"/>
</dbReference>
<feature type="transmembrane region" description="Helical" evidence="6">
    <location>
        <begin position="105"/>
        <end position="125"/>
    </location>
</feature>
<evidence type="ECO:0000313" key="8">
    <source>
        <dbReference type="EMBL" id="BBZ06980.1"/>
    </source>
</evidence>
<dbReference type="CDD" id="cd06173">
    <property type="entry name" value="MFS_MefA_like"/>
    <property type="match status" value="1"/>
</dbReference>
<evidence type="ECO:0000256" key="4">
    <source>
        <dbReference type="ARBA" id="ARBA00022989"/>
    </source>
</evidence>
<feature type="transmembrane region" description="Helical" evidence="6">
    <location>
        <begin position="79"/>
        <end position="99"/>
    </location>
</feature>
<evidence type="ECO:0000313" key="10">
    <source>
        <dbReference type="Proteomes" id="UP000193564"/>
    </source>
</evidence>
<keyword evidence="4 6" id="KW-1133">Transmembrane helix</keyword>
<dbReference type="InterPro" id="IPR036259">
    <property type="entry name" value="MFS_trans_sf"/>
</dbReference>
<evidence type="ECO:0000256" key="3">
    <source>
        <dbReference type="ARBA" id="ARBA00022692"/>
    </source>
</evidence>
<dbReference type="PROSITE" id="PS50850">
    <property type="entry name" value="MFS"/>
    <property type="match status" value="1"/>
</dbReference>
<evidence type="ECO:0000256" key="2">
    <source>
        <dbReference type="ARBA" id="ARBA00022475"/>
    </source>
</evidence>
<evidence type="ECO:0000313" key="9">
    <source>
        <dbReference type="EMBL" id="ORV42616.1"/>
    </source>
</evidence>
<name>A0A1X1TDJ2_9MYCO</name>
<feature type="transmembrane region" description="Helical" evidence="6">
    <location>
        <begin position="257"/>
        <end position="279"/>
    </location>
</feature>
<sequence length="427" mass="45111">MLSSATSEELSFRWLWAGSTLNLYIEQYISFAIPLLLVSRTGTSVELGQFVTFLFFVPYLAFGLNAGVWLEGRSHKRSLILSSAVQAILIALLLIPLLSGSDSPFPYVAFTLAAGTAAVFFQVSFQSILPAIFNERPKLYGANSRLALSDALMRIIGPASAGILVGWLQPGSSTTLVLLLALLGTLAFLPVRSAGPAEANSIKRDVRTRTLLLEGLNFVSSHKWLNPIIFCGAYYIVSVTAIKVTIPLYLVESGKASAAQAGILIAIIAAGYALGSAIGKKMATAIGARTTLQLGAILATIGIAGAAMATTFIDSSAVWVSGVFLALHGVGDGMFAPTALSVRQISTPPDLMARVTAVHRFFIWGGMSLGGLVAAAATFLGGPEIALILTGVCVWGTLPILYRRNFTLTSSGEAHERDPEMALRDAQ</sequence>
<feature type="transmembrane region" description="Helical" evidence="6">
    <location>
        <begin position="291"/>
        <end position="313"/>
    </location>
</feature>
<feature type="transmembrane region" description="Helical" evidence="6">
    <location>
        <begin position="319"/>
        <end position="340"/>
    </location>
</feature>
<gene>
    <name evidence="9" type="ORF">AWC01_07775</name>
    <name evidence="8" type="ORF">MDOR_11490</name>
</gene>
<keyword evidence="10" id="KW-1185">Reference proteome</keyword>
<reference evidence="9 10" key="1">
    <citation type="submission" date="2016-01" db="EMBL/GenBank/DDBJ databases">
        <title>The new phylogeny of the genus Mycobacterium.</title>
        <authorList>
            <person name="Tarcisio F."/>
            <person name="Conor M."/>
            <person name="Antonella G."/>
            <person name="Elisabetta G."/>
            <person name="Giulia F.S."/>
            <person name="Sara T."/>
            <person name="Anna F."/>
            <person name="Clotilde B."/>
            <person name="Roberto B."/>
            <person name="Veronica D.S."/>
            <person name="Fabio R."/>
            <person name="Monica P."/>
            <person name="Olivier J."/>
            <person name="Enrico T."/>
            <person name="Nicola S."/>
        </authorList>
    </citation>
    <scope>NUCLEOTIDE SEQUENCE [LARGE SCALE GENOMIC DNA]</scope>
    <source>
        <strain evidence="9 10">DSM 44339</strain>
    </source>
</reference>
<evidence type="ECO:0000256" key="1">
    <source>
        <dbReference type="ARBA" id="ARBA00004651"/>
    </source>
</evidence>
<dbReference type="PANTHER" id="PTHR23513:SF6">
    <property type="entry name" value="MAJOR FACILITATOR SUPERFAMILY ASSOCIATED DOMAIN-CONTAINING PROTEIN"/>
    <property type="match status" value="1"/>
</dbReference>
<dbReference type="InterPro" id="IPR020846">
    <property type="entry name" value="MFS_dom"/>
</dbReference>
<feature type="transmembrane region" description="Helical" evidence="6">
    <location>
        <begin position="21"/>
        <end position="38"/>
    </location>
</feature>
<dbReference type="OrthoDB" id="9815525at2"/>
<keyword evidence="5 6" id="KW-0472">Membrane</keyword>
<evidence type="ECO:0000256" key="6">
    <source>
        <dbReference type="SAM" id="Phobius"/>
    </source>
</evidence>
<organism evidence="9 10">
    <name type="scientific">Mycolicibacterium doricum</name>
    <dbReference type="NCBI Taxonomy" id="126673"/>
    <lineage>
        <taxon>Bacteria</taxon>
        <taxon>Bacillati</taxon>
        <taxon>Actinomycetota</taxon>
        <taxon>Actinomycetes</taxon>
        <taxon>Mycobacteriales</taxon>
        <taxon>Mycobacteriaceae</taxon>
        <taxon>Mycolicibacterium</taxon>
    </lineage>
</organism>
<dbReference type="RefSeq" id="WP_085189689.1">
    <property type="nucleotide sequence ID" value="NZ_AP022605.1"/>
</dbReference>
<dbReference type="GO" id="GO:0005886">
    <property type="term" value="C:plasma membrane"/>
    <property type="evidence" value="ECO:0007669"/>
    <property type="project" value="UniProtKB-SubCell"/>
</dbReference>
<feature type="transmembrane region" description="Helical" evidence="6">
    <location>
        <begin position="174"/>
        <end position="194"/>
    </location>
</feature>
<dbReference type="Proteomes" id="UP000193564">
    <property type="component" value="Unassembled WGS sequence"/>
</dbReference>
<dbReference type="Gene3D" id="1.20.1250.20">
    <property type="entry name" value="MFS general substrate transporter like domains"/>
    <property type="match status" value="2"/>
</dbReference>
<dbReference type="Proteomes" id="UP000467201">
    <property type="component" value="Chromosome"/>
</dbReference>
<reference evidence="8 11" key="2">
    <citation type="journal article" date="2019" name="Emerg. Microbes Infect.">
        <title>Comprehensive subspecies identification of 175 nontuberculous mycobacteria species based on 7547 genomic profiles.</title>
        <authorList>
            <person name="Matsumoto Y."/>
            <person name="Kinjo T."/>
            <person name="Motooka D."/>
            <person name="Nabeya D."/>
            <person name="Jung N."/>
            <person name="Uechi K."/>
            <person name="Horii T."/>
            <person name="Iida T."/>
            <person name="Fujita J."/>
            <person name="Nakamura S."/>
        </authorList>
    </citation>
    <scope>NUCLEOTIDE SEQUENCE [LARGE SCALE GENOMIC DNA]</scope>
    <source>
        <strain evidence="8 11">JCM 12405</strain>
    </source>
</reference>
<dbReference type="STRING" id="126673.AWC01_07775"/>
<evidence type="ECO:0000259" key="7">
    <source>
        <dbReference type="PROSITE" id="PS50850"/>
    </source>
</evidence>
<keyword evidence="3 6" id="KW-0812">Transmembrane</keyword>
<dbReference type="EMBL" id="AP022605">
    <property type="protein sequence ID" value="BBZ06980.1"/>
    <property type="molecule type" value="Genomic_DNA"/>
</dbReference>
<feature type="domain" description="Major facilitator superfamily (MFS) profile" evidence="7">
    <location>
        <begin position="224"/>
        <end position="427"/>
    </location>
</feature>
<feature type="transmembrane region" description="Helical" evidence="6">
    <location>
        <begin position="146"/>
        <end position="168"/>
    </location>
</feature>
<protein>
    <recommendedName>
        <fullName evidence="7">Major facilitator superfamily (MFS) profile domain-containing protein</fullName>
    </recommendedName>
</protein>
<dbReference type="InterPro" id="IPR011701">
    <property type="entry name" value="MFS"/>
</dbReference>
<comment type="subcellular location">
    <subcellularLocation>
        <location evidence="1">Cell membrane</location>
        <topology evidence="1">Multi-pass membrane protein</topology>
    </subcellularLocation>
</comment>
<accession>A0A1X1TDJ2</accession>
<dbReference type="PANTHER" id="PTHR23513">
    <property type="entry name" value="INTEGRAL MEMBRANE EFFLUX PROTEIN-RELATED"/>
    <property type="match status" value="1"/>
</dbReference>
<proteinExistence type="predicted"/>